<evidence type="ECO:0000313" key="3">
    <source>
        <dbReference type="Proteomes" id="UP000824782"/>
    </source>
</evidence>
<organism evidence="2 3">
    <name type="scientific">Engystomops pustulosus</name>
    <name type="common">Tungara frog</name>
    <name type="synonym">Physalaemus pustulosus</name>
    <dbReference type="NCBI Taxonomy" id="76066"/>
    <lineage>
        <taxon>Eukaryota</taxon>
        <taxon>Metazoa</taxon>
        <taxon>Chordata</taxon>
        <taxon>Craniata</taxon>
        <taxon>Vertebrata</taxon>
        <taxon>Euteleostomi</taxon>
        <taxon>Amphibia</taxon>
        <taxon>Batrachia</taxon>
        <taxon>Anura</taxon>
        <taxon>Neobatrachia</taxon>
        <taxon>Hyloidea</taxon>
        <taxon>Leptodactylidae</taxon>
        <taxon>Leiuperinae</taxon>
        <taxon>Engystomops</taxon>
    </lineage>
</organism>
<keyword evidence="1" id="KW-0812">Transmembrane</keyword>
<evidence type="ECO:0000313" key="2">
    <source>
        <dbReference type="EMBL" id="KAG8545418.1"/>
    </source>
</evidence>
<comment type="caution">
    <text evidence="2">The sequence shown here is derived from an EMBL/GenBank/DDBJ whole genome shotgun (WGS) entry which is preliminary data.</text>
</comment>
<keyword evidence="1" id="KW-1133">Transmembrane helix</keyword>
<keyword evidence="1" id="KW-0472">Membrane</keyword>
<accession>A0AAV6ZAQ3</accession>
<gene>
    <name evidence="2" type="ORF">GDO81_020921</name>
</gene>
<sequence>MVEILDVESLHTNIKQFRIQFRSHNYFVLLQVILHVIIFLGLLLTTDMGHRCMPQIAYFFLVGGKQNMCSKRNWSIIHNKTLAEIQQEL</sequence>
<keyword evidence="3" id="KW-1185">Reference proteome</keyword>
<dbReference type="Proteomes" id="UP000824782">
    <property type="component" value="Unassembled WGS sequence"/>
</dbReference>
<feature type="transmembrane region" description="Helical" evidence="1">
    <location>
        <begin position="26"/>
        <end position="45"/>
    </location>
</feature>
<reference evidence="2" key="1">
    <citation type="thesis" date="2020" institute="ProQuest LLC" country="789 East Eisenhower Parkway, Ann Arbor, MI, USA">
        <title>Comparative Genomics and Chromosome Evolution.</title>
        <authorList>
            <person name="Mudd A.B."/>
        </authorList>
    </citation>
    <scope>NUCLEOTIDE SEQUENCE</scope>
    <source>
        <strain evidence="2">237g6f4</strain>
        <tissue evidence="2">Blood</tissue>
    </source>
</reference>
<name>A0AAV6ZAQ3_ENGPU</name>
<dbReference type="AlphaFoldDB" id="A0AAV6ZAQ3"/>
<protein>
    <submittedName>
        <fullName evidence="2">Uncharacterized protein</fullName>
    </submittedName>
</protein>
<proteinExistence type="predicted"/>
<dbReference type="EMBL" id="WNYA01001631">
    <property type="protein sequence ID" value="KAG8545418.1"/>
    <property type="molecule type" value="Genomic_DNA"/>
</dbReference>
<evidence type="ECO:0000256" key="1">
    <source>
        <dbReference type="SAM" id="Phobius"/>
    </source>
</evidence>